<dbReference type="GO" id="GO:0090529">
    <property type="term" value="P:cell septum assembly"/>
    <property type="evidence" value="ECO:0007669"/>
    <property type="project" value="InterPro"/>
</dbReference>
<dbReference type="InterPro" id="IPR034746">
    <property type="entry name" value="POTRA"/>
</dbReference>
<evidence type="ECO:0000256" key="2">
    <source>
        <dbReference type="ARBA" id="ARBA00022475"/>
    </source>
</evidence>
<keyword evidence="8" id="KW-0131">Cell cycle</keyword>
<dbReference type="InterPro" id="IPR005548">
    <property type="entry name" value="Cell_div_FtsQ/DivIB_C"/>
</dbReference>
<keyword evidence="5" id="KW-0812">Transmembrane</keyword>
<evidence type="ECO:0000256" key="7">
    <source>
        <dbReference type="ARBA" id="ARBA00023136"/>
    </source>
</evidence>
<evidence type="ECO:0000256" key="3">
    <source>
        <dbReference type="ARBA" id="ARBA00022519"/>
    </source>
</evidence>
<keyword evidence="4" id="KW-0132">Cell division</keyword>
<evidence type="ECO:0000256" key="4">
    <source>
        <dbReference type="ARBA" id="ARBA00022618"/>
    </source>
</evidence>
<comment type="subcellular location">
    <subcellularLocation>
        <location evidence="1">Membrane</location>
    </subcellularLocation>
</comment>
<dbReference type="PROSITE" id="PS51779">
    <property type="entry name" value="POTRA"/>
    <property type="match status" value="1"/>
</dbReference>
<gene>
    <name evidence="10" type="ORF">METZ01_LOCUS45147</name>
</gene>
<evidence type="ECO:0000256" key="8">
    <source>
        <dbReference type="ARBA" id="ARBA00023306"/>
    </source>
</evidence>
<evidence type="ECO:0000256" key="1">
    <source>
        <dbReference type="ARBA" id="ARBA00004370"/>
    </source>
</evidence>
<dbReference type="PANTHER" id="PTHR35851">
    <property type="entry name" value="CELL DIVISION PROTEIN FTSQ"/>
    <property type="match status" value="1"/>
</dbReference>
<keyword evidence="2" id="KW-1003">Cell membrane</keyword>
<dbReference type="GO" id="GO:0016020">
    <property type="term" value="C:membrane"/>
    <property type="evidence" value="ECO:0007669"/>
    <property type="project" value="UniProtKB-SubCell"/>
</dbReference>
<keyword evidence="6" id="KW-1133">Transmembrane helix</keyword>
<dbReference type="InterPro" id="IPR026579">
    <property type="entry name" value="FtsQ"/>
</dbReference>
<proteinExistence type="predicted"/>
<evidence type="ECO:0000259" key="9">
    <source>
        <dbReference type="PROSITE" id="PS51779"/>
    </source>
</evidence>
<dbReference type="InterPro" id="IPR013685">
    <property type="entry name" value="POTRA_FtsQ_type"/>
</dbReference>
<reference evidence="10" key="1">
    <citation type="submission" date="2018-05" db="EMBL/GenBank/DDBJ databases">
        <authorList>
            <person name="Lanie J.A."/>
            <person name="Ng W.-L."/>
            <person name="Kazmierczak K.M."/>
            <person name="Andrzejewski T.M."/>
            <person name="Davidsen T.M."/>
            <person name="Wayne K.J."/>
            <person name="Tettelin H."/>
            <person name="Glass J.I."/>
            <person name="Rusch D."/>
            <person name="Podicherti R."/>
            <person name="Tsui H.-C.T."/>
            <person name="Winkler M.E."/>
        </authorList>
    </citation>
    <scope>NUCLEOTIDE SEQUENCE</scope>
</reference>
<organism evidence="10">
    <name type="scientific">marine metagenome</name>
    <dbReference type="NCBI Taxonomy" id="408172"/>
    <lineage>
        <taxon>unclassified sequences</taxon>
        <taxon>metagenomes</taxon>
        <taxon>ecological metagenomes</taxon>
    </lineage>
</organism>
<dbReference type="InterPro" id="IPR045335">
    <property type="entry name" value="FtsQ_C_sf"/>
</dbReference>
<keyword evidence="3" id="KW-0997">Cell inner membrane</keyword>
<dbReference type="Gene3D" id="3.40.50.11690">
    <property type="entry name" value="Cell division protein FtsQ/DivIB"/>
    <property type="match status" value="1"/>
</dbReference>
<dbReference type="EMBL" id="UINC01002047">
    <property type="protein sequence ID" value="SUZ92293.1"/>
    <property type="molecule type" value="Genomic_DNA"/>
</dbReference>
<dbReference type="Pfam" id="PF03799">
    <property type="entry name" value="FtsQ_DivIB_C"/>
    <property type="match status" value="1"/>
</dbReference>
<evidence type="ECO:0000256" key="5">
    <source>
        <dbReference type="ARBA" id="ARBA00022692"/>
    </source>
</evidence>
<protein>
    <recommendedName>
        <fullName evidence="9">POTRA domain-containing protein</fullName>
    </recommendedName>
</protein>
<keyword evidence="7" id="KW-0472">Membrane</keyword>
<evidence type="ECO:0000256" key="6">
    <source>
        <dbReference type="ARBA" id="ARBA00022989"/>
    </source>
</evidence>
<evidence type="ECO:0000313" key="10">
    <source>
        <dbReference type="EMBL" id="SUZ92293.1"/>
    </source>
</evidence>
<sequence length="191" mass="22361">MVNSIEVGNTNLKPNKILDELYKHPYIEAARLSYRYPDKIIIEISERAPFAIVNNDPMIMLDKDCFILPNIENINNYNIPILSRYNTDPGLYPIGKQALSVKIKDTISWLKALNERYPDLYHNISEITLANDDEIILILAEYPTKIMLGNENTLYKIELLKRFEETLKNKKEITDYAYLDMRYNNQVIVKE</sequence>
<dbReference type="AlphaFoldDB" id="A0A381RTR9"/>
<dbReference type="PANTHER" id="PTHR35851:SF1">
    <property type="entry name" value="CELL DIVISION PROTEIN FTSQ"/>
    <property type="match status" value="1"/>
</dbReference>
<dbReference type="Pfam" id="PF08478">
    <property type="entry name" value="POTRA_1"/>
    <property type="match status" value="1"/>
</dbReference>
<accession>A0A381RTR9</accession>
<name>A0A381RTR9_9ZZZZ</name>
<feature type="domain" description="POTRA" evidence="9">
    <location>
        <begin position="1"/>
        <end position="47"/>
    </location>
</feature>